<protein>
    <submittedName>
        <fullName evidence="1">Uncharacterized protein</fullName>
    </submittedName>
</protein>
<dbReference type="Proteomes" id="UP000036890">
    <property type="component" value="Unassembled WGS sequence"/>
</dbReference>
<dbReference type="EMBL" id="AJLO02000014">
    <property type="protein sequence ID" value="KOF00248.1"/>
    <property type="molecule type" value="Genomic_DNA"/>
</dbReference>
<evidence type="ECO:0000313" key="2">
    <source>
        <dbReference type="Proteomes" id="UP000036890"/>
    </source>
</evidence>
<accession>A0A0L8ACY8</accession>
<dbReference type="RefSeq" id="WP_012480275.1">
    <property type="nucleotide sequence ID" value="NZ_AJLO02000014.1"/>
</dbReference>
<name>A0A0L8ACY8_9GAMM</name>
<dbReference type="OrthoDB" id="6044457at2"/>
<comment type="caution">
    <text evidence="1">The sequence shown here is derived from an EMBL/GenBank/DDBJ whole genome shotgun (WGS) entry which is preliminary data.</text>
</comment>
<gene>
    <name evidence="1" type="ORF">W7K_05340</name>
</gene>
<proteinExistence type="predicted"/>
<dbReference type="AlphaFoldDB" id="A0A0L8ACY8"/>
<sequence length="99" mass="10967">MARLNPAHSLGVRWLFFRLRNGQSISPARLMSVWSEAAESNDCAVRREIIDGAGYVYALYAPNSLLSPRRVELRMRALLEEAGYAFTMGSLAGRHPGDG</sequence>
<evidence type="ECO:0000313" key="1">
    <source>
        <dbReference type="EMBL" id="KOF00248.1"/>
    </source>
</evidence>
<reference evidence="1 2" key="1">
    <citation type="journal article" date="2012" name="J. Bacteriol.">
        <title>Genome sequence of a novel nicotine-degrading strain, Pseudomonas geniculata N1.</title>
        <authorList>
            <person name="Tang H."/>
            <person name="Yu H."/>
            <person name="Tai C."/>
            <person name="Huang K."/>
            <person name="Liu Y."/>
            <person name="Wang L."/>
            <person name="Yao Y."/>
            <person name="Wu G."/>
            <person name="Xu P."/>
        </authorList>
    </citation>
    <scope>NUCLEOTIDE SEQUENCE [LARGE SCALE GENOMIC DNA]</scope>
    <source>
        <strain evidence="1 2">N1</strain>
    </source>
</reference>
<organism evidence="1 2">
    <name type="scientific">Stenotrophomonas geniculata N1</name>
    <dbReference type="NCBI Taxonomy" id="1167641"/>
    <lineage>
        <taxon>Bacteria</taxon>
        <taxon>Pseudomonadati</taxon>
        <taxon>Pseudomonadota</taxon>
        <taxon>Gammaproteobacteria</taxon>
        <taxon>Lysobacterales</taxon>
        <taxon>Lysobacteraceae</taxon>
        <taxon>Stenotrophomonas</taxon>
    </lineage>
</organism>